<evidence type="ECO:0000256" key="7">
    <source>
        <dbReference type="SAM" id="Phobius"/>
    </source>
</evidence>
<evidence type="ECO:0000256" key="6">
    <source>
        <dbReference type="ARBA" id="ARBA00023136"/>
    </source>
</evidence>
<dbReference type="GO" id="GO:0005886">
    <property type="term" value="C:plasma membrane"/>
    <property type="evidence" value="ECO:0007669"/>
    <property type="project" value="UniProtKB-SubCell"/>
</dbReference>
<keyword evidence="9" id="KW-0762">Sugar transport</keyword>
<evidence type="ECO:0000256" key="4">
    <source>
        <dbReference type="ARBA" id="ARBA00022692"/>
    </source>
</evidence>
<keyword evidence="6 7" id="KW-0472">Membrane</keyword>
<evidence type="ECO:0000256" key="5">
    <source>
        <dbReference type="ARBA" id="ARBA00022989"/>
    </source>
</evidence>
<proteinExistence type="inferred from homology"/>
<comment type="similarity">
    <text evidence="2">Belongs to the major facilitator superfamily. Sugar transporter (TC 2.A.1.1) family.</text>
</comment>
<dbReference type="PANTHER" id="PTHR48020">
    <property type="entry name" value="PROTON MYO-INOSITOL COTRANSPORTER"/>
    <property type="match status" value="1"/>
</dbReference>
<dbReference type="AlphaFoldDB" id="A0A1M6NK83"/>
<dbReference type="PRINTS" id="PR00171">
    <property type="entry name" value="SUGRTRNSPORT"/>
</dbReference>
<keyword evidence="10" id="KW-1185">Reference proteome</keyword>
<dbReference type="Pfam" id="PF00083">
    <property type="entry name" value="Sugar_tr"/>
    <property type="match status" value="1"/>
</dbReference>
<feature type="transmembrane region" description="Helical" evidence="7">
    <location>
        <begin position="27"/>
        <end position="48"/>
    </location>
</feature>
<dbReference type="PROSITE" id="PS00217">
    <property type="entry name" value="SUGAR_TRANSPORT_2"/>
    <property type="match status" value="1"/>
</dbReference>
<dbReference type="InterPro" id="IPR005829">
    <property type="entry name" value="Sugar_transporter_CS"/>
</dbReference>
<evidence type="ECO:0000256" key="3">
    <source>
        <dbReference type="ARBA" id="ARBA00022448"/>
    </source>
</evidence>
<dbReference type="InterPro" id="IPR003663">
    <property type="entry name" value="Sugar/inositol_transpt"/>
</dbReference>
<dbReference type="Gene3D" id="1.20.1250.20">
    <property type="entry name" value="MFS general substrate transporter like domains"/>
    <property type="match status" value="1"/>
</dbReference>
<comment type="subcellular location">
    <subcellularLocation>
        <location evidence="1">Cell membrane</location>
        <topology evidence="1">Multi-pass membrane protein</topology>
    </subcellularLocation>
</comment>
<dbReference type="InterPro" id="IPR050814">
    <property type="entry name" value="Myo-inositol_Transporter"/>
</dbReference>
<feature type="domain" description="Major facilitator superfamily (MFS) profile" evidence="8">
    <location>
        <begin position="30"/>
        <end position="165"/>
    </location>
</feature>
<gene>
    <name evidence="9" type="ORF">SAMN02745244_03659</name>
</gene>
<dbReference type="InterPro" id="IPR020846">
    <property type="entry name" value="MFS_dom"/>
</dbReference>
<sequence>MTHSSQPWAQDHQGLPPLGDGKYNRRLGLVTVVATFGGLLFGYDTGVLNGALSFMMVDPALTGGAAELTAAQVGLITSTLLAGAAIGAAVGGKLSDRYGRRKLIIALAVVFFVAATGCVLAPNYAALLVFRFLLGLAVGGASVTVPVYLGEVAPFERRGSLVSRN</sequence>
<evidence type="ECO:0000256" key="2">
    <source>
        <dbReference type="ARBA" id="ARBA00010992"/>
    </source>
</evidence>
<feature type="transmembrane region" description="Helical" evidence="7">
    <location>
        <begin position="68"/>
        <end position="91"/>
    </location>
</feature>
<keyword evidence="5 7" id="KW-1133">Transmembrane helix</keyword>
<feature type="transmembrane region" description="Helical" evidence="7">
    <location>
        <begin position="128"/>
        <end position="149"/>
    </location>
</feature>
<dbReference type="STRING" id="1123357.SAMN02745244_03659"/>
<evidence type="ECO:0000259" key="8">
    <source>
        <dbReference type="PROSITE" id="PS50850"/>
    </source>
</evidence>
<dbReference type="SUPFAM" id="SSF103473">
    <property type="entry name" value="MFS general substrate transporter"/>
    <property type="match status" value="1"/>
</dbReference>
<evidence type="ECO:0000313" key="9">
    <source>
        <dbReference type="EMBL" id="SHJ96155.1"/>
    </source>
</evidence>
<keyword evidence="3" id="KW-0813">Transport</keyword>
<evidence type="ECO:0000313" key="10">
    <source>
        <dbReference type="Proteomes" id="UP000184512"/>
    </source>
</evidence>
<reference evidence="9 10" key="1">
    <citation type="submission" date="2016-11" db="EMBL/GenBank/DDBJ databases">
        <authorList>
            <person name="Jaros S."/>
            <person name="Januszkiewicz K."/>
            <person name="Wedrychowicz H."/>
        </authorList>
    </citation>
    <scope>NUCLEOTIDE SEQUENCE [LARGE SCALE GENOMIC DNA]</scope>
    <source>
        <strain evidence="9 10">DSM 12906</strain>
    </source>
</reference>
<keyword evidence="4 7" id="KW-0812">Transmembrane</keyword>
<organism evidence="9 10">
    <name type="scientific">Tessaracoccus bendigoensis DSM 12906</name>
    <dbReference type="NCBI Taxonomy" id="1123357"/>
    <lineage>
        <taxon>Bacteria</taxon>
        <taxon>Bacillati</taxon>
        <taxon>Actinomycetota</taxon>
        <taxon>Actinomycetes</taxon>
        <taxon>Propionibacteriales</taxon>
        <taxon>Propionibacteriaceae</taxon>
        <taxon>Tessaracoccus</taxon>
    </lineage>
</organism>
<protein>
    <submittedName>
        <fullName evidence="9">Sugar transporter</fullName>
    </submittedName>
</protein>
<dbReference type="Proteomes" id="UP000184512">
    <property type="component" value="Unassembled WGS sequence"/>
</dbReference>
<dbReference type="InterPro" id="IPR036259">
    <property type="entry name" value="MFS_trans_sf"/>
</dbReference>
<dbReference type="EMBL" id="FQZG01000118">
    <property type="protein sequence ID" value="SHJ96155.1"/>
    <property type="molecule type" value="Genomic_DNA"/>
</dbReference>
<feature type="transmembrane region" description="Helical" evidence="7">
    <location>
        <begin position="103"/>
        <end position="122"/>
    </location>
</feature>
<dbReference type="PANTHER" id="PTHR48020:SF12">
    <property type="entry name" value="PROTON MYO-INOSITOL COTRANSPORTER"/>
    <property type="match status" value="1"/>
</dbReference>
<dbReference type="GO" id="GO:0022857">
    <property type="term" value="F:transmembrane transporter activity"/>
    <property type="evidence" value="ECO:0007669"/>
    <property type="project" value="InterPro"/>
</dbReference>
<name>A0A1M6NK83_9ACTN</name>
<dbReference type="PROSITE" id="PS50850">
    <property type="entry name" value="MFS"/>
    <property type="match status" value="1"/>
</dbReference>
<dbReference type="InterPro" id="IPR005828">
    <property type="entry name" value="MFS_sugar_transport-like"/>
</dbReference>
<accession>A0A1M6NK83</accession>
<dbReference type="PROSITE" id="PS00216">
    <property type="entry name" value="SUGAR_TRANSPORT_1"/>
    <property type="match status" value="1"/>
</dbReference>
<evidence type="ECO:0000256" key="1">
    <source>
        <dbReference type="ARBA" id="ARBA00004651"/>
    </source>
</evidence>